<feature type="compositionally biased region" description="Low complexity" evidence="1">
    <location>
        <begin position="194"/>
        <end position="204"/>
    </location>
</feature>
<feature type="compositionally biased region" description="Low complexity" evidence="1">
    <location>
        <begin position="272"/>
        <end position="286"/>
    </location>
</feature>
<dbReference type="PANTHER" id="PTHR35046">
    <property type="entry name" value="ZINC KNUCKLE (CCHC-TYPE) FAMILY PROTEIN"/>
    <property type="match status" value="1"/>
</dbReference>
<dbReference type="AlphaFoldDB" id="A0A9N7NQ58"/>
<feature type="compositionally biased region" description="Basic and acidic residues" evidence="1">
    <location>
        <begin position="219"/>
        <end position="228"/>
    </location>
</feature>
<accession>A0A9N7NQ58</accession>
<dbReference type="Pfam" id="PF08284">
    <property type="entry name" value="RVP_2"/>
    <property type="match status" value="1"/>
</dbReference>
<evidence type="ECO:0000256" key="1">
    <source>
        <dbReference type="SAM" id="MobiDB-lite"/>
    </source>
</evidence>
<dbReference type="InterPro" id="IPR021109">
    <property type="entry name" value="Peptidase_aspartic_dom_sf"/>
</dbReference>
<dbReference type="EMBL" id="CACSLK010029344">
    <property type="protein sequence ID" value="CAA0835579.1"/>
    <property type="molecule type" value="Genomic_DNA"/>
</dbReference>
<feature type="region of interest" description="Disordered" evidence="1">
    <location>
        <begin position="192"/>
        <end position="238"/>
    </location>
</feature>
<comment type="caution">
    <text evidence="3">The sequence shown here is derived from an EMBL/GenBank/DDBJ whole genome shotgun (WGS) entry which is preliminary data.</text>
</comment>
<protein>
    <recommendedName>
        <fullName evidence="2">Retrotransposon gag domain-containing protein</fullName>
    </recommendedName>
</protein>
<feature type="region of interest" description="Disordered" evidence="1">
    <location>
        <begin position="271"/>
        <end position="307"/>
    </location>
</feature>
<dbReference type="CDD" id="cd00303">
    <property type="entry name" value="retropepsin_like"/>
    <property type="match status" value="1"/>
</dbReference>
<proteinExistence type="predicted"/>
<gene>
    <name evidence="3" type="ORF">SHERM_02947</name>
</gene>
<keyword evidence="4" id="KW-1185">Reference proteome</keyword>
<feature type="domain" description="Retrotransposon gag" evidence="2">
    <location>
        <begin position="44"/>
        <end position="141"/>
    </location>
</feature>
<feature type="compositionally biased region" description="Basic residues" evidence="1">
    <location>
        <begin position="205"/>
        <end position="218"/>
    </location>
</feature>
<feature type="non-terminal residue" evidence="3">
    <location>
        <position position="397"/>
    </location>
</feature>
<dbReference type="PANTHER" id="PTHR35046:SF18">
    <property type="entry name" value="RNA-DIRECTED DNA POLYMERASE"/>
    <property type="match status" value="1"/>
</dbReference>
<dbReference type="InterPro" id="IPR005162">
    <property type="entry name" value="Retrotrans_gag_dom"/>
</dbReference>
<name>A0A9N7NQ58_STRHE</name>
<dbReference type="Gene3D" id="2.40.70.10">
    <property type="entry name" value="Acid Proteases"/>
    <property type="match status" value="1"/>
</dbReference>
<feature type="non-terminal residue" evidence="3">
    <location>
        <position position="1"/>
    </location>
</feature>
<evidence type="ECO:0000313" key="3">
    <source>
        <dbReference type="EMBL" id="CAA0835579.1"/>
    </source>
</evidence>
<sequence length="397" mass="45064">QFQNMHAPTFSETENPTAVLEWIKELDKIFVVLPLSDRQHVSLAAYQTKEDAFDWRIDHWARRPEAELNAFIWEQMKVMVRGKFLHQSFWDRMEHKFYHLQQGNSTVDEYIRTFPQMCLFAGDSVNTDAKKACKFLKGLNQRIHELVGIHGLMSYADTVSRDQEVESCLIQIAPISSYYHAYQPSQTVVQHAQPISSVSPSSSPGKRKSNFQNKKKEKKGNFGKRDNRPTSNQGCPRCGKSHSGECFANQRTYFNCNCPGHYANICRELKRQQQQQPPYPQQQQQLPTPPPHQQQQPPPFQQRAGGQARVYTITHDEASRNTGTMSGMLSISNIPVFVLCDTGATHYFISSRCLEALSISTMNSCDPLEISLASGKIIISDSLVRDLPVSIGGRVLI</sequence>
<feature type="compositionally biased region" description="Pro residues" evidence="1">
    <location>
        <begin position="287"/>
        <end position="300"/>
    </location>
</feature>
<dbReference type="Pfam" id="PF03732">
    <property type="entry name" value="Retrotrans_gag"/>
    <property type="match status" value="1"/>
</dbReference>
<organism evidence="3 4">
    <name type="scientific">Striga hermonthica</name>
    <name type="common">Purple witchweed</name>
    <name type="synonym">Buchnera hermonthica</name>
    <dbReference type="NCBI Taxonomy" id="68872"/>
    <lineage>
        <taxon>Eukaryota</taxon>
        <taxon>Viridiplantae</taxon>
        <taxon>Streptophyta</taxon>
        <taxon>Embryophyta</taxon>
        <taxon>Tracheophyta</taxon>
        <taxon>Spermatophyta</taxon>
        <taxon>Magnoliopsida</taxon>
        <taxon>eudicotyledons</taxon>
        <taxon>Gunneridae</taxon>
        <taxon>Pentapetalae</taxon>
        <taxon>asterids</taxon>
        <taxon>lamiids</taxon>
        <taxon>Lamiales</taxon>
        <taxon>Orobanchaceae</taxon>
        <taxon>Buchnereae</taxon>
        <taxon>Striga</taxon>
    </lineage>
</organism>
<reference evidence="3" key="1">
    <citation type="submission" date="2019-12" db="EMBL/GenBank/DDBJ databases">
        <authorList>
            <person name="Scholes J."/>
        </authorList>
    </citation>
    <scope>NUCLEOTIDE SEQUENCE</scope>
</reference>
<dbReference type="Proteomes" id="UP001153555">
    <property type="component" value="Unassembled WGS sequence"/>
</dbReference>
<dbReference type="OrthoDB" id="3863715at2759"/>
<evidence type="ECO:0000313" key="4">
    <source>
        <dbReference type="Proteomes" id="UP001153555"/>
    </source>
</evidence>
<evidence type="ECO:0000259" key="2">
    <source>
        <dbReference type="Pfam" id="PF03732"/>
    </source>
</evidence>